<name>R4KAF4_9FIRM</name>
<dbReference type="KEGG" id="dgi:Desgi_0608"/>
<dbReference type="AlphaFoldDB" id="R4KAF4"/>
<dbReference type="RefSeq" id="WP_006524002.1">
    <property type="nucleotide sequence ID" value="NC_021184.1"/>
</dbReference>
<keyword evidence="2" id="KW-1185">Reference proteome</keyword>
<reference evidence="1 2" key="1">
    <citation type="submission" date="2012-01" db="EMBL/GenBank/DDBJ databases">
        <title>Complete sequence of Desulfotomaculum gibsoniae DSM 7213.</title>
        <authorList>
            <consortium name="US DOE Joint Genome Institute"/>
            <person name="Lucas S."/>
            <person name="Han J."/>
            <person name="Lapidus A."/>
            <person name="Cheng J.-F."/>
            <person name="Goodwin L."/>
            <person name="Pitluck S."/>
            <person name="Peters L."/>
            <person name="Ovchinnikova G."/>
            <person name="Teshima H."/>
            <person name="Detter J.C."/>
            <person name="Han C."/>
            <person name="Tapia R."/>
            <person name="Land M."/>
            <person name="Hauser L."/>
            <person name="Kyrpides N."/>
            <person name="Ivanova N."/>
            <person name="Pagani I."/>
            <person name="Parshina S."/>
            <person name="Plugge C."/>
            <person name="Muyzer G."/>
            <person name="Kuever J."/>
            <person name="Ivanova A."/>
            <person name="Nazina T."/>
            <person name="Klenk H.-P."/>
            <person name="Brambilla E."/>
            <person name="Spring S."/>
            <person name="Stams A.F."/>
            <person name="Woyke T."/>
        </authorList>
    </citation>
    <scope>NUCLEOTIDE SEQUENCE [LARGE SCALE GENOMIC DNA]</scope>
    <source>
        <strain evidence="1 2">DSM 7213</strain>
    </source>
</reference>
<protein>
    <submittedName>
        <fullName evidence="1">Uncharacterized protein</fullName>
    </submittedName>
</protein>
<gene>
    <name evidence="1" type="ORF">Desgi_0608</name>
</gene>
<dbReference type="EMBL" id="CP003273">
    <property type="protein sequence ID" value="AGL00168.1"/>
    <property type="molecule type" value="Genomic_DNA"/>
</dbReference>
<evidence type="ECO:0000313" key="2">
    <source>
        <dbReference type="Proteomes" id="UP000013520"/>
    </source>
</evidence>
<sequence>MVSARTRFTRVDEEGVIENFGGCSPVESRPSKVLQILWVTTGTKRTG</sequence>
<organism evidence="1 2">
    <name type="scientific">Desulfoscipio gibsoniae DSM 7213</name>
    <dbReference type="NCBI Taxonomy" id="767817"/>
    <lineage>
        <taxon>Bacteria</taxon>
        <taxon>Bacillati</taxon>
        <taxon>Bacillota</taxon>
        <taxon>Clostridia</taxon>
        <taxon>Eubacteriales</taxon>
        <taxon>Desulfallaceae</taxon>
        <taxon>Desulfoscipio</taxon>
    </lineage>
</organism>
<proteinExistence type="predicted"/>
<dbReference type="Proteomes" id="UP000013520">
    <property type="component" value="Chromosome"/>
</dbReference>
<accession>R4KAF4</accession>
<evidence type="ECO:0000313" key="1">
    <source>
        <dbReference type="EMBL" id="AGL00168.1"/>
    </source>
</evidence>
<dbReference type="HOGENOM" id="CLU_3167210_0_0_9"/>
<dbReference type="STRING" id="767817.Desgi_0608"/>